<organism evidence="5 6">
    <name type="scientific">Paenibacillus agaridevorans</name>
    <dbReference type="NCBI Taxonomy" id="171404"/>
    <lineage>
        <taxon>Bacteria</taxon>
        <taxon>Bacillati</taxon>
        <taxon>Bacillota</taxon>
        <taxon>Bacilli</taxon>
        <taxon>Bacillales</taxon>
        <taxon>Paenibacillaceae</taxon>
        <taxon>Paenibacillus</taxon>
    </lineage>
</organism>
<dbReference type="Pfam" id="PF12833">
    <property type="entry name" value="HTH_18"/>
    <property type="match status" value="1"/>
</dbReference>
<keyword evidence="6" id="KW-1185">Reference proteome</keyword>
<dbReference type="InterPro" id="IPR018060">
    <property type="entry name" value="HTH_AraC"/>
</dbReference>
<dbReference type="GO" id="GO:0043565">
    <property type="term" value="F:sequence-specific DNA binding"/>
    <property type="evidence" value="ECO:0007669"/>
    <property type="project" value="InterPro"/>
</dbReference>
<evidence type="ECO:0000313" key="6">
    <source>
        <dbReference type="Proteomes" id="UP000245202"/>
    </source>
</evidence>
<comment type="caution">
    <text evidence="5">The sequence shown here is derived from an EMBL/GenBank/DDBJ whole genome shotgun (WGS) entry which is preliminary data.</text>
</comment>
<dbReference type="InterPro" id="IPR014710">
    <property type="entry name" value="RmlC-like_jellyroll"/>
</dbReference>
<reference evidence="5 6" key="1">
    <citation type="submission" date="2017-08" db="EMBL/GenBank/DDBJ databases">
        <title>Substantial Increase in Enzyme Production by Combined Drug-Resistance Mutations in Paenibacillus agaridevorans.</title>
        <authorList>
            <person name="Tanaka Y."/>
            <person name="Funane K."/>
            <person name="Hosaka T."/>
            <person name="Shiwa Y."/>
            <person name="Fujita N."/>
            <person name="Miyazaki T."/>
            <person name="Yoshikawa H."/>
            <person name="Murakami K."/>
            <person name="Kasahara K."/>
            <person name="Inaoka T."/>
            <person name="Hiraga Y."/>
            <person name="Ochi K."/>
        </authorList>
    </citation>
    <scope>NUCLEOTIDE SEQUENCE [LARGE SCALE GENOMIC DNA]</scope>
    <source>
        <strain evidence="5 6">T-3040</strain>
    </source>
</reference>
<dbReference type="PANTHER" id="PTHR43280">
    <property type="entry name" value="ARAC-FAMILY TRANSCRIPTIONAL REGULATOR"/>
    <property type="match status" value="1"/>
</dbReference>
<dbReference type="AlphaFoldDB" id="A0A2R5EU60"/>
<dbReference type="Pfam" id="PF02311">
    <property type="entry name" value="AraC_binding"/>
    <property type="match status" value="1"/>
</dbReference>
<evidence type="ECO:0000256" key="1">
    <source>
        <dbReference type="ARBA" id="ARBA00023015"/>
    </source>
</evidence>
<dbReference type="PANTHER" id="PTHR43280:SF28">
    <property type="entry name" value="HTH-TYPE TRANSCRIPTIONAL ACTIVATOR RHAS"/>
    <property type="match status" value="1"/>
</dbReference>
<dbReference type="SMART" id="SM00342">
    <property type="entry name" value="HTH_ARAC"/>
    <property type="match status" value="1"/>
</dbReference>
<keyword evidence="1" id="KW-0805">Transcription regulation</keyword>
<feature type="domain" description="HTH araC/xylS-type" evidence="4">
    <location>
        <begin position="165"/>
        <end position="263"/>
    </location>
</feature>
<evidence type="ECO:0000256" key="2">
    <source>
        <dbReference type="ARBA" id="ARBA00023125"/>
    </source>
</evidence>
<keyword evidence="2" id="KW-0238">DNA-binding</keyword>
<dbReference type="GO" id="GO:0003700">
    <property type="term" value="F:DNA-binding transcription factor activity"/>
    <property type="evidence" value="ECO:0007669"/>
    <property type="project" value="InterPro"/>
</dbReference>
<evidence type="ECO:0000313" key="5">
    <source>
        <dbReference type="EMBL" id="GBG08588.1"/>
    </source>
</evidence>
<proteinExistence type="predicted"/>
<dbReference type="EMBL" id="BDQX01000171">
    <property type="protein sequence ID" value="GBG08588.1"/>
    <property type="molecule type" value="Genomic_DNA"/>
</dbReference>
<evidence type="ECO:0000256" key="3">
    <source>
        <dbReference type="ARBA" id="ARBA00023163"/>
    </source>
</evidence>
<gene>
    <name evidence="5" type="ORF">PAT3040_03176</name>
</gene>
<dbReference type="SUPFAM" id="SSF51215">
    <property type="entry name" value="Regulatory protein AraC"/>
    <property type="match status" value="1"/>
</dbReference>
<name>A0A2R5EU60_9BACL</name>
<dbReference type="InterPro" id="IPR009057">
    <property type="entry name" value="Homeodomain-like_sf"/>
</dbReference>
<dbReference type="RefSeq" id="WP_108993520.1">
    <property type="nucleotide sequence ID" value="NZ_BDQX01000171.1"/>
</dbReference>
<dbReference type="InterPro" id="IPR037923">
    <property type="entry name" value="HTH-like"/>
</dbReference>
<sequence length="270" mass="31291">MLEIPLFIPGESYGKVVCERGWKWNRGDVPFHDYDLWYVWRGEGRLVLNGEEHPLSHNQCYLFRPGDRVDAWHNPDLPLVVTYIHFSAKESSVMLAALPSRYDIASPYVFEAYLDRFVQVMTLREHRHKEEACMLLRLLLMGLERESLSSKEASRRRSPHLEAMTRIAATIRENPAQAGSIAELAKQAYLSPRYFSMKFRETMGQTIESYIIEKRIERAELLLNQHGMMVGEVAEALGYQNIYYFSKQFKKVRGYSPSKAGRRGALHAND</sequence>
<evidence type="ECO:0000259" key="4">
    <source>
        <dbReference type="PROSITE" id="PS01124"/>
    </source>
</evidence>
<protein>
    <submittedName>
        <fullName evidence="5">Chemotaxis protein CheY</fullName>
    </submittedName>
</protein>
<dbReference type="PROSITE" id="PS00041">
    <property type="entry name" value="HTH_ARAC_FAMILY_1"/>
    <property type="match status" value="1"/>
</dbReference>
<dbReference type="Gene3D" id="2.60.120.10">
    <property type="entry name" value="Jelly Rolls"/>
    <property type="match status" value="1"/>
</dbReference>
<dbReference type="Proteomes" id="UP000245202">
    <property type="component" value="Unassembled WGS sequence"/>
</dbReference>
<dbReference type="PROSITE" id="PS01124">
    <property type="entry name" value="HTH_ARAC_FAMILY_2"/>
    <property type="match status" value="1"/>
</dbReference>
<dbReference type="Gene3D" id="1.10.10.60">
    <property type="entry name" value="Homeodomain-like"/>
    <property type="match status" value="1"/>
</dbReference>
<keyword evidence="3" id="KW-0804">Transcription</keyword>
<dbReference type="InterPro" id="IPR018062">
    <property type="entry name" value="HTH_AraC-typ_CS"/>
</dbReference>
<dbReference type="SUPFAM" id="SSF46689">
    <property type="entry name" value="Homeodomain-like"/>
    <property type="match status" value="2"/>
</dbReference>
<dbReference type="InterPro" id="IPR003313">
    <property type="entry name" value="AraC-bd"/>
</dbReference>
<accession>A0A2R5EU60</accession>